<dbReference type="Proteomes" id="UP000321570">
    <property type="component" value="Unassembled WGS sequence"/>
</dbReference>
<evidence type="ECO:0000313" key="4">
    <source>
        <dbReference type="Proteomes" id="UP000321570"/>
    </source>
</evidence>
<gene>
    <name evidence="1" type="ORF">HDID_LOCUS1896</name>
    <name evidence="2" type="ORF">WMSIL1_LOCUS6585</name>
</gene>
<reference evidence="2 4" key="3">
    <citation type="submission" date="2019-07" db="EMBL/GenBank/DDBJ databases">
        <authorList>
            <person name="Jastrzebski P J."/>
            <person name="Paukszto L."/>
            <person name="Jastrzebski P J."/>
        </authorList>
    </citation>
    <scope>NUCLEOTIDE SEQUENCE [LARGE SCALE GENOMIC DNA]</scope>
    <source>
        <strain evidence="2 4">WMS-il1</strain>
    </source>
</reference>
<keyword evidence="4" id="KW-1185">Reference proteome</keyword>
<dbReference type="Proteomes" id="UP000274504">
    <property type="component" value="Unassembled WGS sequence"/>
</dbReference>
<dbReference type="EMBL" id="CABIJS010000222">
    <property type="protein sequence ID" value="VUZ47159.1"/>
    <property type="molecule type" value="Genomic_DNA"/>
</dbReference>
<dbReference type="OrthoDB" id="6245288at2759"/>
<evidence type="ECO:0000313" key="2">
    <source>
        <dbReference type="EMBL" id="VUZ47159.1"/>
    </source>
</evidence>
<sequence>MGAAQSTSTCKKAKKGTPAEIIPKIINYDEPVHHFLCFFFFRKRQEQKQEEKTELERIVKEENKTEVDPKQEAKALKFARILYFNNDFSIAEKKKEADRKALELERKPVPIQFRMYDWGNPAPLDFTERVMRQEARIALCIALQNFNK</sequence>
<dbReference type="EMBL" id="UYSG01000404">
    <property type="protein sequence ID" value="VDL19357.1"/>
    <property type="molecule type" value="Genomic_DNA"/>
</dbReference>
<protein>
    <submittedName>
        <fullName evidence="1 5">Uncharacterized protein</fullName>
    </submittedName>
</protein>
<evidence type="ECO:0000313" key="3">
    <source>
        <dbReference type="Proteomes" id="UP000274504"/>
    </source>
</evidence>
<reference evidence="5" key="1">
    <citation type="submission" date="2017-02" db="UniProtKB">
        <authorList>
            <consortium name="WormBaseParasite"/>
        </authorList>
    </citation>
    <scope>IDENTIFICATION</scope>
</reference>
<organism evidence="5">
    <name type="scientific">Hymenolepis diminuta</name>
    <name type="common">Rat tapeworm</name>
    <dbReference type="NCBI Taxonomy" id="6216"/>
    <lineage>
        <taxon>Eukaryota</taxon>
        <taxon>Metazoa</taxon>
        <taxon>Spiralia</taxon>
        <taxon>Lophotrochozoa</taxon>
        <taxon>Platyhelminthes</taxon>
        <taxon>Cestoda</taxon>
        <taxon>Eucestoda</taxon>
        <taxon>Cyclophyllidea</taxon>
        <taxon>Hymenolepididae</taxon>
        <taxon>Hymenolepis</taxon>
    </lineage>
</organism>
<evidence type="ECO:0000313" key="1">
    <source>
        <dbReference type="EMBL" id="VDL19357.1"/>
    </source>
</evidence>
<accession>A0A0R3SBM4</accession>
<reference evidence="1 3" key="2">
    <citation type="submission" date="2018-11" db="EMBL/GenBank/DDBJ databases">
        <authorList>
            <consortium name="Pathogen Informatics"/>
        </authorList>
    </citation>
    <scope>NUCLEOTIDE SEQUENCE [LARGE SCALE GENOMIC DNA]</scope>
</reference>
<name>A0A0R3SBM4_HYMDI</name>
<dbReference type="WBParaSite" id="HDID_0000189501-mRNA-1">
    <property type="protein sequence ID" value="HDID_0000189501-mRNA-1"/>
    <property type="gene ID" value="HDID_0000189501"/>
</dbReference>
<proteinExistence type="predicted"/>
<dbReference type="AlphaFoldDB" id="A0A0R3SBM4"/>
<evidence type="ECO:0000313" key="5">
    <source>
        <dbReference type="WBParaSite" id="HDID_0000189501-mRNA-1"/>
    </source>
</evidence>